<proteinExistence type="predicted"/>
<gene>
    <name evidence="2" type="ORF">SFLOR_v1c03160</name>
</gene>
<evidence type="ECO:0008006" key="4">
    <source>
        <dbReference type="Google" id="ProtNLM"/>
    </source>
</evidence>
<organism evidence="2 3">
    <name type="scientific">Spiroplasma floricola 23-6</name>
    <dbReference type="NCBI Taxonomy" id="1336749"/>
    <lineage>
        <taxon>Bacteria</taxon>
        <taxon>Bacillati</taxon>
        <taxon>Mycoplasmatota</taxon>
        <taxon>Mollicutes</taxon>
        <taxon>Entomoplasmatales</taxon>
        <taxon>Spiroplasmataceae</taxon>
        <taxon>Spiroplasma</taxon>
    </lineage>
</organism>
<keyword evidence="1" id="KW-1133">Transmembrane helix</keyword>
<dbReference type="Pfam" id="PF12822">
    <property type="entry name" value="ECF_trnsprt"/>
    <property type="match status" value="1"/>
</dbReference>
<feature type="transmembrane region" description="Helical" evidence="1">
    <location>
        <begin position="137"/>
        <end position="158"/>
    </location>
</feature>
<feature type="transmembrane region" description="Helical" evidence="1">
    <location>
        <begin position="178"/>
        <end position="202"/>
    </location>
</feature>
<evidence type="ECO:0000313" key="2">
    <source>
        <dbReference type="EMBL" id="AUB31373.1"/>
    </source>
</evidence>
<keyword evidence="3" id="KW-1185">Reference proteome</keyword>
<sequence>MEDKNHNIPEHDDVKEGKKDHYHDEHHFDALGNHDDIDEGDFHWKNSLYTSRRNLTFKITLTGVFLALAIAVSAFEMSIEAVLEKIQFQGVPIPFRIFDLIVITLSLSALGPIFSGFIAFVAPFIHLADGFHNPLSVVIDCAGYFVSVWVIWFFYYFVFRNSSIHKHQIKSVDRFKRWTPIVAYVSIMTIVYTLLVFAIMYLNTSFAHSHEEHKEVIANISSLHLEDEHNHDHGHWEDIVKNLGAFIGIISAIELVRFSICYSLFALIEPQVKKINHYYK</sequence>
<keyword evidence="1" id="KW-0472">Membrane</keyword>
<dbReference type="Proteomes" id="UP000231823">
    <property type="component" value="Chromosome"/>
</dbReference>
<evidence type="ECO:0000313" key="3">
    <source>
        <dbReference type="Proteomes" id="UP000231823"/>
    </source>
</evidence>
<dbReference type="OrthoDB" id="396721at2"/>
<dbReference type="Gene3D" id="1.10.1760.20">
    <property type="match status" value="1"/>
</dbReference>
<feature type="transmembrane region" description="Helical" evidence="1">
    <location>
        <begin position="243"/>
        <end position="268"/>
    </location>
</feature>
<reference evidence="2 3" key="1">
    <citation type="submission" date="2017-12" db="EMBL/GenBank/DDBJ databases">
        <title>Complete genome sequence of Spiroplasma floricola 23-6 (ATCC 29989).</title>
        <authorList>
            <person name="Tsai Y.-M."/>
            <person name="Wu P.-S."/>
            <person name="Lo W.-S."/>
            <person name="Kuo C.-H."/>
        </authorList>
    </citation>
    <scope>NUCLEOTIDE SEQUENCE [LARGE SCALE GENOMIC DNA]</scope>
    <source>
        <strain evidence="2 3">23-6</strain>
    </source>
</reference>
<feature type="transmembrane region" description="Helical" evidence="1">
    <location>
        <begin position="55"/>
        <end position="79"/>
    </location>
</feature>
<dbReference type="RefSeq" id="WP_100916361.1">
    <property type="nucleotide sequence ID" value="NZ_CP025057.1"/>
</dbReference>
<dbReference type="AlphaFoldDB" id="A0A2K8SD65"/>
<accession>A0A2K8SD65</accession>
<keyword evidence="1" id="KW-0812">Transmembrane</keyword>
<name>A0A2K8SD65_9MOLU</name>
<dbReference type="GO" id="GO:0022857">
    <property type="term" value="F:transmembrane transporter activity"/>
    <property type="evidence" value="ECO:0007669"/>
    <property type="project" value="InterPro"/>
</dbReference>
<dbReference type="InterPro" id="IPR024529">
    <property type="entry name" value="ECF_trnsprt_substrate-spec"/>
</dbReference>
<evidence type="ECO:0000256" key="1">
    <source>
        <dbReference type="SAM" id="Phobius"/>
    </source>
</evidence>
<protein>
    <recommendedName>
        <fullName evidence="4">Transmembrane protein</fullName>
    </recommendedName>
</protein>
<dbReference type="KEGG" id="sfz:SFLOR_v1c03160"/>
<feature type="transmembrane region" description="Helical" evidence="1">
    <location>
        <begin position="100"/>
        <end position="125"/>
    </location>
</feature>
<dbReference type="EMBL" id="CP025057">
    <property type="protein sequence ID" value="AUB31373.1"/>
    <property type="molecule type" value="Genomic_DNA"/>
</dbReference>